<reference evidence="1" key="1">
    <citation type="journal article" date="2022" name="New Phytol.">
        <title>Evolutionary transition to the ectomycorrhizal habit in the genomes of a hyperdiverse lineage of mushroom-forming fungi.</title>
        <authorList>
            <person name="Looney B."/>
            <person name="Miyauchi S."/>
            <person name="Morin E."/>
            <person name="Drula E."/>
            <person name="Courty P.E."/>
            <person name="Kohler A."/>
            <person name="Kuo A."/>
            <person name="LaButti K."/>
            <person name="Pangilinan J."/>
            <person name="Lipzen A."/>
            <person name="Riley R."/>
            <person name="Andreopoulos W."/>
            <person name="He G."/>
            <person name="Johnson J."/>
            <person name="Nolan M."/>
            <person name="Tritt A."/>
            <person name="Barry K.W."/>
            <person name="Grigoriev I.V."/>
            <person name="Nagy L.G."/>
            <person name="Hibbett D."/>
            <person name="Henrissat B."/>
            <person name="Matheny P.B."/>
            <person name="Labbe J."/>
            <person name="Martin F.M."/>
        </authorList>
    </citation>
    <scope>NUCLEOTIDE SEQUENCE</scope>
    <source>
        <strain evidence="1">BPL690</strain>
    </source>
</reference>
<evidence type="ECO:0000313" key="1">
    <source>
        <dbReference type="EMBL" id="KAI0291931.1"/>
    </source>
</evidence>
<keyword evidence="2" id="KW-1185">Reference proteome</keyword>
<name>A0AAD4LXA7_9AGAM</name>
<comment type="caution">
    <text evidence="1">The sequence shown here is derived from an EMBL/GenBank/DDBJ whole genome shotgun (WGS) entry which is preliminary data.</text>
</comment>
<accession>A0AAD4LXA7</accession>
<evidence type="ECO:0000313" key="2">
    <source>
        <dbReference type="Proteomes" id="UP001203297"/>
    </source>
</evidence>
<organism evidence="1 2">
    <name type="scientific">Multifurca ochricompacta</name>
    <dbReference type="NCBI Taxonomy" id="376703"/>
    <lineage>
        <taxon>Eukaryota</taxon>
        <taxon>Fungi</taxon>
        <taxon>Dikarya</taxon>
        <taxon>Basidiomycota</taxon>
        <taxon>Agaricomycotina</taxon>
        <taxon>Agaricomycetes</taxon>
        <taxon>Russulales</taxon>
        <taxon>Russulaceae</taxon>
        <taxon>Multifurca</taxon>
    </lineage>
</organism>
<dbReference type="AlphaFoldDB" id="A0AAD4LXA7"/>
<dbReference type="EMBL" id="WTXG01000139">
    <property type="protein sequence ID" value="KAI0291931.1"/>
    <property type="molecule type" value="Genomic_DNA"/>
</dbReference>
<proteinExistence type="predicted"/>
<dbReference type="Proteomes" id="UP001203297">
    <property type="component" value="Unassembled WGS sequence"/>
</dbReference>
<protein>
    <submittedName>
        <fullName evidence="1">Uncharacterized protein</fullName>
    </submittedName>
</protein>
<gene>
    <name evidence="1" type="ORF">B0F90DRAFT_1823430</name>
</gene>
<sequence>MSTLMPCSQKYPYSVQVSSSCAISRCRDRSFVVSRAQVNYIAQLATVLLKEASCSSVNPFLPLMSTSAPWSKWKSRYIEMSRCKHRTRRRGVVMVAFTHVDILYPTIAASRKPQKAARGNIAINMIDVAEEGYGTANKISDGLDLIKRSSSFHQTGH</sequence>